<protein>
    <submittedName>
        <fullName evidence="1">Pentapeptide repeat-containing protein</fullName>
    </submittedName>
</protein>
<evidence type="ECO:0000313" key="1">
    <source>
        <dbReference type="EMBL" id="TRT50206.1"/>
    </source>
</evidence>
<dbReference type="PANTHER" id="PTHR14136:SF17">
    <property type="entry name" value="BTB_POZ DOMAIN-CONTAINING PROTEIN KCTD9"/>
    <property type="match status" value="1"/>
</dbReference>
<name>A0A551XN93_MICAE</name>
<dbReference type="Pfam" id="PF00805">
    <property type="entry name" value="Pentapeptide"/>
    <property type="match status" value="1"/>
</dbReference>
<dbReference type="InterPro" id="IPR051082">
    <property type="entry name" value="Pentapeptide-BTB/POZ_domain"/>
</dbReference>
<reference evidence="1 2" key="1">
    <citation type="submission" date="2019-01" db="EMBL/GenBank/DDBJ databases">
        <title>Coherence of Microcystis species and biogeography revealed through population genomics.</title>
        <authorList>
            <person name="Perez-Carrascal O.M."/>
            <person name="Terrat Y."/>
            <person name="Giani A."/>
            <person name="Fortin N."/>
            <person name="Tromas N."/>
            <person name="Shapiro B.J."/>
        </authorList>
    </citation>
    <scope>NUCLEOTIDE SEQUENCE [LARGE SCALE GENOMIC DNA]</scope>
    <source>
        <strain evidence="1">Ma_QC_C_20070703_M131</strain>
    </source>
</reference>
<evidence type="ECO:0000313" key="2">
    <source>
        <dbReference type="Proteomes" id="UP000316443"/>
    </source>
</evidence>
<comment type="caution">
    <text evidence="1">The sequence shown here is derived from an EMBL/GenBank/DDBJ whole genome shotgun (WGS) entry which is preliminary data.</text>
</comment>
<dbReference type="Gene3D" id="2.160.20.80">
    <property type="entry name" value="E3 ubiquitin-protein ligase SopA"/>
    <property type="match status" value="1"/>
</dbReference>
<dbReference type="Proteomes" id="UP000316443">
    <property type="component" value="Unassembled WGS sequence"/>
</dbReference>
<proteinExistence type="predicted"/>
<accession>A0A551XN93</accession>
<sequence>MSFDDLIQELDYLIKEFAEIDAIKDPLNKQYILESLSKKSKIGNEAYTKLFNIYQAKKKEDKWLGCWYTAPWAYLEKGIEWVAVRLNEMDIFKIIQQIGNITIVFSVASLIWSVLPNKNQEIEEAWKVVESQDNIRKTKWIALEKLNKYGQSLEYLDLSKKDQNRYGAYLNEINLKEADLYRASLIRALVKEANLEGAKLQRSELIGVVFANTNLSRAQLQEADVKRAVFDQANIKEADFTRAKNLNPQQIISACFWKEAIFDEEFKKRLNKYIEEKGKNSPSVTTVDCSRWQ</sequence>
<dbReference type="InterPro" id="IPR001646">
    <property type="entry name" value="5peptide_repeat"/>
</dbReference>
<organism evidence="1 2">
    <name type="scientific">Microcystis aeruginosa Ma_QC_C_20070703_M131</name>
    <dbReference type="NCBI Taxonomy" id="2486263"/>
    <lineage>
        <taxon>Bacteria</taxon>
        <taxon>Bacillati</taxon>
        <taxon>Cyanobacteriota</taxon>
        <taxon>Cyanophyceae</taxon>
        <taxon>Oscillatoriophycideae</taxon>
        <taxon>Chroococcales</taxon>
        <taxon>Microcystaceae</taxon>
        <taxon>Microcystis</taxon>
    </lineage>
</organism>
<dbReference type="AlphaFoldDB" id="A0A551XN93"/>
<gene>
    <name evidence="1" type="ORF">EWV85_16525</name>
</gene>
<dbReference type="SUPFAM" id="SSF141571">
    <property type="entry name" value="Pentapeptide repeat-like"/>
    <property type="match status" value="1"/>
</dbReference>
<dbReference type="EMBL" id="SFCA01000168">
    <property type="protein sequence ID" value="TRT50206.1"/>
    <property type="molecule type" value="Genomic_DNA"/>
</dbReference>
<dbReference type="PANTHER" id="PTHR14136">
    <property type="entry name" value="BTB_POZ DOMAIN-CONTAINING PROTEIN KCTD9"/>
    <property type="match status" value="1"/>
</dbReference>